<feature type="domain" description="SGNH hydrolase-type esterase" evidence="1">
    <location>
        <begin position="55"/>
        <end position="264"/>
    </location>
</feature>
<dbReference type="SUPFAM" id="SSF52266">
    <property type="entry name" value="SGNH hydrolase"/>
    <property type="match status" value="1"/>
</dbReference>
<sequence length="524" mass="56809">MIDRVSPADTTRRALMRYALAAGVAAGTAGLPSASAARFPAADGRRLVRPKVARLGDSITQFAESARISGTAVLHRRTRGAMTWVKTLFPAYNDDTWHHPEDTRHRRFLRGSNNGVAGDHLTYLGPENPGTLRRWAEEVAPMRPDVVLLSVGTNDINSYLPATAIQRDLRRQIGEITGTGAIVIVTTIRPRGAVGRSAWAAPDQASDVRYATRRAVNDWIRSLQSGRVLVADVNAYLEDPRSRGGAGGDWLPEVAPPDGVHPGPPAAWAEAQALLPILRTLIRDDNVYGEDPAEAGNLLPNGAFVGTSGLVGWGARGHCATGWAISRQSGDAWVEAYTVVEDGVTKQVLEITPGYHDTTFVLRTEPRLLPLTDVEVGEWLRFHLAQEVSAHAGWLAYSPRLLLARQDRTWSMIAGALETASGERLPEVAWSGWPATHPVRRAPEDAAVACSVLIKVAGGVPGRPVLRFSRAQLRRVPDPRVAWHAVTPDTNRHGLVPPVSTDLADPVPAERLDAGYRLSRRDAQ</sequence>
<dbReference type="CDD" id="cd00229">
    <property type="entry name" value="SGNH_hydrolase"/>
    <property type="match status" value="1"/>
</dbReference>
<protein>
    <submittedName>
        <fullName evidence="2">Lysophospholipase L1-like esterase</fullName>
    </submittedName>
</protein>
<dbReference type="EMBL" id="VFPQ01000001">
    <property type="protein sequence ID" value="TQM75871.1"/>
    <property type="molecule type" value="Genomic_DNA"/>
</dbReference>
<dbReference type="RefSeq" id="WP_170198821.1">
    <property type="nucleotide sequence ID" value="NZ_BMPV01000001.1"/>
</dbReference>
<dbReference type="PANTHER" id="PTHR30383">
    <property type="entry name" value="THIOESTERASE 1/PROTEASE 1/LYSOPHOSPHOLIPASE L1"/>
    <property type="match status" value="1"/>
</dbReference>
<dbReference type="PROSITE" id="PS51318">
    <property type="entry name" value="TAT"/>
    <property type="match status" value="1"/>
</dbReference>
<name>A0A543IZ98_9ACTN</name>
<keyword evidence="3" id="KW-1185">Reference proteome</keyword>
<accession>A0A543IZ98</accession>
<organism evidence="2 3">
    <name type="scientific">Thermopolyspora flexuosa</name>
    <dbReference type="NCBI Taxonomy" id="103836"/>
    <lineage>
        <taxon>Bacteria</taxon>
        <taxon>Bacillati</taxon>
        <taxon>Actinomycetota</taxon>
        <taxon>Actinomycetes</taxon>
        <taxon>Streptosporangiales</taxon>
        <taxon>Streptosporangiaceae</taxon>
        <taxon>Thermopolyspora</taxon>
    </lineage>
</organism>
<proteinExistence type="predicted"/>
<evidence type="ECO:0000259" key="1">
    <source>
        <dbReference type="Pfam" id="PF13472"/>
    </source>
</evidence>
<dbReference type="GO" id="GO:0004622">
    <property type="term" value="F:phosphatidylcholine lysophospholipase activity"/>
    <property type="evidence" value="ECO:0007669"/>
    <property type="project" value="TreeGrafter"/>
</dbReference>
<dbReference type="Proteomes" id="UP000319213">
    <property type="component" value="Unassembled WGS sequence"/>
</dbReference>
<dbReference type="PANTHER" id="PTHR30383:SF5">
    <property type="entry name" value="SGNH HYDROLASE-TYPE ESTERASE DOMAIN-CONTAINING PROTEIN"/>
    <property type="match status" value="1"/>
</dbReference>
<gene>
    <name evidence="2" type="ORF">FHX40_2593</name>
</gene>
<comment type="caution">
    <text evidence="2">The sequence shown here is derived from an EMBL/GenBank/DDBJ whole genome shotgun (WGS) entry which is preliminary data.</text>
</comment>
<evidence type="ECO:0000313" key="3">
    <source>
        <dbReference type="Proteomes" id="UP000319213"/>
    </source>
</evidence>
<evidence type="ECO:0000313" key="2">
    <source>
        <dbReference type="EMBL" id="TQM75871.1"/>
    </source>
</evidence>
<dbReference type="InterPro" id="IPR051532">
    <property type="entry name" value="Ester_Hydrolysis_Enzymes"/>
</dbReference>
<dbReference type="InterPro" id="IPR013830">
    <property type="entry name" value="SGNH_hydro"/>
</dbReference>
<reference evidence="2 3" key="1">
    <citation type="submission" date="2019-06" db="EMBL/GenBank/DDBJ databases">
        <title>Sequencing the genomes of 1000 actinobacteria strains.</title>
        <authorList>
            <person name="Klenk H.-P."/>
        </authorList>
    </citation>
    <scope>NUCLEOTIDE SEQUENCE [LARGE SCALE GENOMIC DNA]</scope>
    <source>
        <strain evidence="2 3">DSM 43186</strain>
    </source>
</reference>
<dbReference type="Pfam" id="PF13472">
    <property type="entry name" value="Lipase_GDSL_2"/>
    <property type="match status" value="1"/>
</dbReference>
<dbReference type="InterPro" id="IPR006311">
    <property type="entry name" value="TAT_signal"/>
</dbReference>
<dbReference type="InterPro" id="IPR036514">
    <property type="entry name" value="SGNH_hydro_sf"/>
</dbReference>
<dbReference type="Gene3D" id="3.40.50.1110">
    <property type="entry name" value="SGNH hydrolase"/>
    <property type="match status" value="1"/>
</dbReference>
<dbReference type="AlphaFoldDB" id="A0A543IZ98"/>